<feature type="domain" description="AMP-dependent synthetase/ligase" evidence="5">
    <location>
        <begin position="15"/>
        <end position="358"/>
    </location>
</feature>
<name>A0ABS7E6K1_9GAMM</name>
<keyword evidence="4" id="KW-0067">ATP-binding</keyword>
<dbReference type="Gene3D" id="3.40.50.12780">
    <property type="entry name" value="N-terminal domain of ligase-like"/>
    <property type="match status" value="1"/>
</dbReference>
<evidence type="ECO:0000313" key="7">
    <source>
        <dbReference type="Proteomes" id="UP001195963"/>
    </source>
</evidence>
<dbReference type="GO" id="GO:0008756">
    <property type="term" value="F:o-succinylbenzoate-CoA ligase activity"/>
    <property type="evidence" value="ECO:0007669"/>
    <property type="project" value="UniProtKB-EC"/>
</dbReference>
<keyword evidence="1" id="KW-0474">Menaquinone biosynthesis</keyword>
<dbReference type="PANTHER" id="PTHR43201">
    <property type="entry name" value="ACYL-COA SYNTHETASE"/>
    <property type="match status" value="1"/>
</dbReference>
<evidence type="ECO:0000256" key="1">
    <source>
        <dbReference type="ARBA" id="ARBA00022428"/>
    </source>
</evidence>
<evidence type="ECO:0000256" key="4">
    <source>
        <dbReference type="ARBA" id="ARBA00022840"/>
    </source>
</evidence>
<sequence>MATDKFELRALSPLHQAAVDYPERDALVWHQDGVKHQLSYSTLSQKVVAIGEQLTAQGLLSGDRLACVDANSIELILLYWACIDTGVIFCPLSPRFPIKQLSKLIKQHRLNYIWSGAHYSQLFSSHQAKPQTPELLFSDNGLSTAKLTVDFNSSSRAKAVEVSIESPANLILTSGSSGHPKAAAHSLSNHIVSATGSADLIPLEAGDAWLLSLPLFHIGGLAIVNRCALAGAAVVMQDKAISLAAQLKQTPITHLSLVSTQLAHLLESQSATKESSPLQGVKSLLLGGGAISLDLIDRLNTLNINSFTSYGMTEMSSQITTGTANADGSCGQTIAGRELKIVDEQLYVRGDTLFLGYLEWSDNQAKFNLPLEDGWFPTKDRGYWDKQGKLHILGRCDNMFVCGGENVQPEEIEAALKLHPQIDDAIVFPQADSEFGHLPAAVIKLSLLCTEGLEQLTASHEFELFLCDKIARFKRPRIYYPWPEIESVSLKVSRKRVIETVLKS</sequence>
<accession>A0ABS7E6K1</accession>
<evidence type="ECO:0000256" key="3">
    <source>
        <dbReference type="ARBA" id="ARBA00022741"/>
    </source>
</evidence>
<dbReference type="CDD" id="cd17630">
    <property type="entry name" value="OSB_MenE-like"/>
    <property type="match status" value="1"/>
</dbReference>
<dbReference type="InterPro" id="IPR000873">
    <property type="entry name" value="AMP-dep_synth/lig_dom"/>
</dbReference>
<proteinExistence type="predicted"/>
<dbReference type="InterPro" id="IPR045851">
    <property type="entry name" value="AMP-bd_C_sf"/>
</dbReference>
<dbReference type="EC" id="6.2.1.26" evidence="6"/>
<dbReference type="NCBIfam" id="TIGR01923">
    <property type="entry name" value="menE"/>
    <property type="match status" value="1"/>
</dbReference>
<dbReference type="Proteomes" id="UP001195963">
    <property type="component" value="Unassembled WGS sequence"/>
</dbReference>
<evidence type="ECO:0000259" key="5">
    <source>
        <dbReference type="Pfam" id="PF00501"/>
    </source>
</evidence>
<keyword evidence="2 6" id="KW-0436">Ligase</keyword>
<dbReference type="PANTHER" id="PTHR43201:SF32">
    <property type="entry name" value="2-SUCCINYLBENZOATE--COA LIGASE, CHLOROPLASTIC_PEROXISOMAL"/>
    <property type="match status" value="1"/>
</dbReference>
<dbReference type="InterPro" id="IPR020845">
    <property type="entry name" value="AMP-binding_CS"/>
</dbReference>
<evidence type="ECO:0000313" key="6">
    <source>
        <dbReference type="EMBL" id="MBW8185301.1"/>
    </source>
</evidence>
<dbReference type="EMBL" id="JAHZST010000013">
    <property type="protein sequence ID" value="MBW8185301.1"/>
    <property type="molecule type" value="Genomic_DNA"/>
</dbReference>
<dbReference type="InterPro" id="IPR010192">
    <property type="entry name" value="MenE"/>
</dbReference>
<evidence type="ECO:0000256" key="2">
    <source>
        <dbReference type="ARBA" id="ARBA00022598"/>
    </source>
</evidence>
<keyword evidence="3" id="KW-0547">Nucleotide-binding</keyword>
<gene>
    <name evidence="6" type="primary">menE</name>
    <name evidence="6" type="ORF">K0625_16735</name>
</gene>
<keyword evidence="7" id="KW-1185">Reference proteome</keyword>
<dbReference type="PROSITE" id="PS00455">
    <property type="entry name" value="AMP_BINDING"/>
    <property type="match status" value="1"/>
</dbReference>
<dbReference type="RefSeq" id="WP_220110740.1">
    <property type="nucleotide sequence ID" value="NZ_JAHZST010000013.1"/>
</dbReference>
<dbReference type="Pfam" id="PF00501">
    <property type="entry name" value="AMP-binding"/>
    <property type="match status" value="1"/>
</dbReference>
<protein>
    <submittedName>
        <fullName evidence="6">O-succinylbenzoate--CoA ligase</fullName>
        <ecNumber evidence="6">6.2.1.26</ecNumber>
    </submittedName>
</protein>
<dbReference type="Gene3D" id="3.30.300.30">
    <property type="match status" value="1"/>
</dbReference>
<dbReference type="InterPro" id="IPR042099">
    <property type="entry name" value="ANL_N_sf"/>
</dbReference>
<reference evidence="6 7" key="1">
    <citation type="submission" date="2021-07" db="EMBL/GenBank/DDBJ databases">
        <title>Shewanella sp. nov, isolated from SCS.</title>
        <authorList>
            <person name="Cao W.R."/>
        </authorList>
    </citation>
    <scope>NUCLEOTIDE SEQUENCE [LARGE SCALE GENOMIC DNA]</scope>
    <source>
        <strain evidence="6 7">NR704-98</strain>
    </source>
</reference>
<dbReference type="SUPFAM" id="SSF56801">
    <property type="entry name" value="Acetyl-CoA synthetase-like"/>
    <property type="match status" value="1"/>
</dbReference>
<organism evidence="6 7">
    <name type="scientific">Shewanella nanhaiensis</name>
    <dbReference type="NCBI Taxonomy" id="2864872"/>
    <lineage>
        <taxon>Bacteria</taxon>
        <taxon>Pseudomonadati</taxon>
        <taxon>Pseudomonadota</taxon>
        <taxon>Gammaproteobacteria</taxon>
        <taxon>Alteromonadales</taxon>
        <taxon>Shewanellaceae</taxon>
        <taxon>Shewanella</taxon>
    </lineage>
</organism>
<comment type="caution">
    <text evidence="6">The sequence shown here is derived from an EMBL/GenBank/DDBJ whole genome shotgun (WGS) entry which is preliminary data.</text>
</comment>